<accession>A0A2A9A054</accession>
<dbReference type="InterPro" id="IPR003593">
    <property type="entry name" value="AAA+_ATPase"/>
</dbReference>
<evidence type="ECO:0000256" key="1">
    <source>
        <dbReference type="ARBA" id="ARBA00005417"/>
    </source>
</evidence>
<dbReference type="PANTHER" id="PTHR42711:SF5">
    <property type="entry name" value="ABC TRANSPORTER ATP-BINDING PROTEIN NATA"/>
    <property type="match status" value="1"/>
</dbReference>
<dbReference type="GO" id="GO:0005524">
    <property type="term" value="F:ATP binding"/>
    <property type="evidence" value="ECO:0007669"/>
    <property type="project" value="UniProtKB-KW"/>
</dbReference>
<comment type="similarity">
    <text evidence="1">Belongs to the ABC transporter superfamily.</text>
</comment>
<sequence length="314" mass="35567">MSTIVAKDITHLYMRNKTLQGEPALNNISITINSGDAFGILGPNGAGKTTLIKILSTLLYPSKGSVFIDGNEVQKNTKKIRKQIGIVLGGERGLYWKLSGRENLYFFAELYDMEPKEYKVRVEELLKQFNLSAHADKLVETYSRGMKQRLHIARGMLTNPKILFFDEPTNGIDIDGTQEIKNMIKELSKLNKTIIYTSHLLTEAEELCNKIAFLKNGNLIALDTPNDLKRKLKNVNIVDLKFKRLDEFELSEFLKVNSDVLVLEKGNNSIKLEVPLSKEPFPLLIKEFNISELSDIKVHDFSLEDTYRAIMGGV</sequence>
<gene>
    <name evidence="6" type="ORF">CN307_13465</name>
</gene>
<dbReference type="PROSITE" id="PS50893">
    <property type="entry name" value="ABC_TRANSPORTER_2"/>
    <property type="match status" value="1"/>
</dbReference>
<evidence type="ECO:0000256" key="3">
    <source>
        <dbReference type="ARBA" id="ARBA00022741"/>
    </source>
</evidence>
<name>A0A2A9A054_BACCE</name>
<dbReference type="SMART" id="SM00382">
    <property type="entry name" value="AAA"/>
    <property type="match status" value="1"/>
</dbReference>
<dbReference type="Proteomes" id="UP000220032">
    <property type="component" value="Unassembled WGS sequence"/>
</dbReference>
<keyword evidence="4" id="KW-0067">ATP-binding</keyword>
<dbReference type="Pfam" id="PF00005">
    <property type="entry name" value="ABC_tran"/>
    <property type="match status" value="1"/>
</dbReference>
<proteinExistence type="inferred from homology"/>
<reference evidence="6 7" key="1">
    <citation type="submission" date="2017-09" db="EMBL/GenBank/DDBJ databases">
        <title>Large-scale bioinformatics analysis of Bacillus genomes uncovers conserved roles of natural products in bacterial physiology.</title>
        <authorList>
            <consortium name="Agbiome Team Llc"/>
            <person name="Bleich R.M."/>
            <person name="Grubbs K.J."/>
            <person name="Santa Maria K.C."/>
            <person name="Allen S.E."/>
            <person name="Farag S."/>
            <person name="Shank E.A."/>
            <person name="Bowers A."/>
        </authorList>
    </citation>
    <scope>NUCLEOTIDE SEQUENCE [LARGE SCALE GENOMIC DNA]</scope>
    <source>
        <strain evidence="6 7">AFS022681</strain>
    </source>
</reference>
<evidence type="ECO:0000256" key="2">
    <source>
        <dbReference type="ARBA" id="ARBA00022448"/>
    </source>
</evidence>
<evidence type="ECO:0000313" key="6">
    <source>
        <dbReference type="EMBL" id="PFE15008.1"/>
    </source>
</evidence>
<dbReference type="GO" id="GO:0016887">
    <property type="term" value="F:ATP hydrolysis activity"/>
    <property type="evidence" value="ECO:0007669"/>
    <property type="project" value="InterPro"/>
</dbReference>
<keyword evidence="2" id="KW-0813">Transport</keyword>
<dbReference type="SUPFAM" id="SSF52540">
    <property type="entry name" value="P-loop containing nucleoside triphosphate hydrolases"/>
    <property type="match status" value="1"/>
</dbReference>
<evidence type="ECO:0000259" key="5">
    <source>
        <dbReference type="PROSITE" id="PS50893"/>
    </source>
</evidence>
<comment type="caution">
    <text evidence="6">The sequence shown here is derived from an EMBL/GenBank/DDBJ whole genome shotgun (WGS) entry which is preliminary data.</text>
</comment>
<dbReference type="Gene3D" id="3.40.50.300">
    <property type="entry name" value="P-loop containing nucleotide triphosphate hydrolases"/>
    <property type="match status" value="1"/>
</dbReference>
<dbReference type="InterPro" id="IPR003439">
    <property type="entry name" value="ABC_transporter-like_ATP-bd"/>
</dbReference>
<dbReference type="InterPro" id="IPR027417">
    <property type="entry name" value="P-loop_NTPase"/>
</dbReference>
<feature type="domain" description="ABC transporter" evidence="5">
    <location>
        <begin position="4"/>
        <end position="241"/>
    </location>
</feature>
<evidence type="ECO:0000256" key="4">
    <source>
        <dbReference type="ARBA" id="ARBA00022840"/>
    </source>
</evidence>
<dbReference type="EMBL" id="NTRR01000020">
    <property type="protein sequence ID" value="PFE15008.1"/>
    <property type="molecule type" value="Genomic_DNA"/>
</dbReference>
<dbReference type="PANTHER" id="PTHR42711">
    <property type="entry name" value="ABC TRANSPORTER ATP-BINDING PROTEIN"/>
    <property type="match status" value="1"/>
</dbReference>
<dbReference type="AlphaFoldDB" id="A0A2A9A054"/>
<dbReference type="InterPro" id="IPR050763">
    <property type="entry name" value="ABC_transporter_ATP-binding"/>
</dbReference>
<evidence type="ECO:0000313" key="7">
    <source>
        <dbReference type="Proteomes" id="UP000220032"/>
    </source>
</evidence>
<protein>
    <submittedName>
        <fullName evidence="6">ABC transporter</fullName>
    </submittedName>
</protein>
<dbReference type="RefSeq" id="WP_098342713.1">
    <property type="nucleotide sequence ID" value="NZ_NTRR01000020.1"/>
</dbReference>
<keyword evidence="3" id="KW-0547">Nucleotide-binding</keyword>
<organism evidence="6 7">
    <name type="scientific">Bacillus cereus</name>
    <dbReference type="NCBI Taxonomy" id="1396"/>
    <lineage>
        <taxon>Bacteria</taxon>
        <taxon>Bacillati</taxon>
        <taxon>Bacillota</taxon>
        <taxon>Bacilli</taxon>
        <taxon>Bacillales</taxon>
        <taxon>Bacillaceae</taxon>
        <taxon>Bacillus</taxon>
        <taxon>Bacillus cereus group</taxon>
    </lineage>
</organism>